<evidence type="ECO:0000256" key="7">
    <source>
        <dbReference type="ARBA" id="ARBA00023004"/>
    </source>
</evidence>
<protein>
    <submittedName>
        <fullName evidence="12">2-oxoglutarate ferredoxin oxidoreductase subunit beta</fullName>
    </submittedName>
</protein>
<evidence type="ECO:0000256" key="9">
    <source>
        <dbReference type="ARBA" id="ARBA00023052"/>
    </source>
</evidence>
<evidence type="ECO:0000256" key="4">
    <source>
        <dbReference type="ARBA" id="ARBA00022723"/>
    </source>
</evidence>
<keyword evidence="9" id="KW-0786">Thiamine pyrophosphate</keyword>
<evidence type="ECO:0000259" key="11">
    <source>
        <dbReference type="Pfam" id="PF12367"/>
    </source>
</evidence>
<dbReference type="GO" id="GO:0051536">
    <property type="term" value="F:iron-sulfur cluster binding"/>
    <property type="evidence" value="ECO:0007669"/>
    <property type="project" value="UniProtKB-KW"/>
</dbReference>
<dbReference type="Proteomes" id="UP000198304">
    <property type="component" value="Unassembled WGS sequence"/>
</dbReference>
<keyword evidence="8" id="KW-0411">Iron-sulfur</keyword>
<dbReference type="PANTHER" id="PTHR48084">
    <property type="entry name" value="2-OXOGLUTARATE OXIDOREDUCTASE SUBUNIT KORB-RELATED"/>
    <property type="match status" value="1"/>
</dbReference>
<dbReference type="EMBL" id="FZOJ01000029">
    <property type="protein sequence ID" value="SNS95120.1"/>
    <property type="molecule type" value="Genomic_DNA"/>
</dbReference>
<keyword evidence="5" id="KW-0460">Magnesium</keyword>
<dbReference type="AlphaFoldDB" id="A0A239IN80"/>
<comment type="cofactor">
    <cofactor evidence="1">
        <name>Mg(2+)</name>
        <dbReference type="ChEBI" id="CHEBI:18420"/>
    </cofactor>
</comment>
<accession>A0A239IN80</accession>
<keyword evidence="4" id="KW-0479">Metal-binding</keyword>
<dbReference type="Gene3D" id="3.40.50.970">
    <property type="match status" value="1"/>
</dbReference>
<evidence type="ECO:0000313" key="13">
    <source>
        <dbReference type="Proteomes" id="UP000198304"/>
    </source>
</evidence>
<comment type="cofactor">
    <cofactor evidence="3">
        <name>[4Fe-4S] cluster</name>
        <dbReference type="ChEBI" id="CHEBI:49883"/>
    </cofactor>
</comment>
<name>A0A239IN80_9FIRM</name>
<dbReference type="OrthoDB" id="9775140at2"/>
<evidence type="ECO:0000256" key="2">
    <source>
        <dbReference type="ARBA" id="ARBA00001964"/>
    </source>
</evidence>
<keyword evidence="7" id="KW-0408">Iron</keyword>
<keyword evidence="13" id="KW-1185">Reference proteome</keyword>
<evidence type="ECO:0000256" key="3">
    <source>
        <dbReference type="ARBA" id="ARBA00001966"/>
    </source>
</evidence>
<dbReference type="NCBIfam" id="TIGR02177">
    <property type="entry name" value="PorB_KorB"/>
    <property type="match status" value="1"/>
</dbReference>
<evidence type="ECO:0000259" key="10">
    <source>
        <dbReference type="Pfam" id="PF02775"/>
    </source>
</evidence>
<dbReference type="InterPro" id="IPR032686">
    <property type="entry name" value="PFO_beta_C"/>
</dbReference>
<evidence type="ECO:0000256" key="6">
    <source>
        <dbReference type="ARBA" id="ARBA00023002"/>
    </source>
</evidence>
<comment type="cofactor">
    <cofactor evidence="2">
        <name>thiamine diphosphate</name>
        <dbReference type="ChEBI" id="CHEBI:58937"/>
    </cofactor>
</comment>
<evidence type="ECO:0000256" key="8">
    <source>
        <dbReference type="ARBA" id="ARBA00023014"/>
    </source>
</evidence>
<dbReference type="CDD" id="cd03375">
    <property type="entry name" value="TPP_OGFOR"/>
    <property type="match status" value="1"/>
</dbReference>
<dbReference type="RefSeq" id="WP_089284678.1">
    <property type="nucleotide sequence ID" value="NZ_FZOJ01000029.1"/>
</dbReference>
<dbReference type="InterPro" id="IPR011766">
    <property type="entry name" value="TPP_enzyme_TPP-bd"/>
</dbReference>
<feature type="domain" description="Thiamine pyrophosphate enzyme TPP-binding" evidence="10">
    <location>
        <begin position="48"/>
        <end position="195"/>
    </location>
</feature>
<dbReference type="GO" id="GO:0046872">
    <property type="term" value="F:metal ion binding"/>
    <property type="evidence" value="ECO:0007669"/>
    <property type="project" value="UniProtKB-KW"/>
</dbReference>
<keyword evidence="6" id="KW-0560">Oxidoreductase</keyword>
<dbReference type="InterPro" id="IPR029061">
    <property type="entry name" value="THDP-binding"/>
</dbReference>
<dbReference type="GO" id="GO:0045333">
    <property type="term" value="P:cellular respiration"/>
    <property type="evidence" value="ECO:0007669"/>
    <property type="project" value="UniProtKB-ARBA"/>
</dbReference>
<dbReference type="InterPro" id="IPR011896">
    <property type="entry name" value="OFOB"/>
</dbReference>
<gene>
    <name evidence="12" type="ORF">SAMN05446037_102924</name>
</gene>
<dbReference type="SUPFAM" id="SSF52518">
    <property type="entry name" value="Thiamin diphosphate-binding fold (THDP-binding)"/>
    <property type="match status" value="1"/>
</dbReference>
<evidence type="ECO:0000313" key="12">
    <source>
        <dbReference type="EMBL" id="SNS95120.1"/>
    </source>
</evidence>
<dbReference type="GO" id="GO:0016625">
    <property type="term" value="F:oxidoreductase activity, acting on the aldehyde or oxo group of donors, iron-sulfur protein as acceptor"/>
    <property type="evidence" value="ECO:0007669"/>
    <property type="project" value="UniProtKB-ARBA"/>
</dbReference>
<sequence length="287" mass="31621">MNSVKKYSNNVNPNWCPGCGHFSILRGIQVAADHLKIPNERLVVASGIGCSGRLSGYMNSYSFHGIHGRILPVAQGIKFANKDLVVIAAGGDGDGFAIGTNHTLHAMRRNLNITYIVLNNQVYGLTKGHTSPLSEVGFVTKSTPAGASDIPLKPGVLSLSAGVTFLAQSFSGFQEQMIDLMIKGIQHEGFSFINVFSPCVTFNKVNTYQWYRENLKDVTEDKDYDSTNFQMAMGKLIETDGLCTGLIYQNTDTQRETKLYPTSQTPLVQQNLNISIDEFNKIIDYHK</sequence>
<reference evidence="12 13" key="1">
    <citation type="submission" date="2017-06" db="EMBL/GenBank/DDBJ databases">
        <authorList>
            <person name="Kim H.J."/>
            <person name="Triplett B.A."/>
        </authorList>
    </citation>
    <scope>NUCLEOTIDE SEQUENCE [LARGE SCALE GENOMIC DNA]</scope>
    <source>
        <strain evidence="12 13">SCA</strain>
    </source>
</reference>
<dbReference type="InterPro" id="IPR051457">
    <property type="entry name" value="2-oxoacid:Fd_oxidoreductase"/>
</dbReference>
<proteinExistence type="predicted"/>
<dbReference type="GO" id="GO:0030976">
    <property type="term" value="F:thiamine pyrophosphate binding"/>
    <property type="evidence" value="ECO:0007669"/>
    <property type="project" value="InterPro"/>
</dbReference>
<dbReference type="Pfam" id="PF12367">
    <property type="entry name" value="PFO_beta_C"/>
    <property type="match status" value="1"/>
</dbReference>
<dbReference type="Pfam" id="PF02775">
    <property type="entry name" value="TPP_enzyme_C"/>
    <property type="match status" value="1"/>
</dbReference>
<evidence type="ECO:0000256" key="5">
    <source>
        <dbReference type="ARBA" id="ARBA00022842"/>
    </source>
</evidence>
<evidence type="ECO:0000256" key="1">
    <source>
        <dbReference type="ARBA" id="ARBA00001946"/>
    </source>
</evidence>
<dbReference type="PANTHER" id="PTHR48084:SF4">
    <property type="entry name" value="2-OXOGLUTARATE OXIDOREDUCTASE SUBUNIT KORB"/>
    <property type="match status" value="1"/>
</dbReference>
<feature type="domain" description="Pyruvate ferredoxin oxidoreductase beta subunit C-terminal" evidence="11">
    <location>
        <begin position="199"/>
        <end position="254"/>
    </location>
</feature>
<organism evidence="12 13">
    <name type="scientific">Anaerovirgula multivorans</name>
    <dbReference type="NCBI Taxonomy" id="312168"/>
    <lineage>
        <taxon>Bacteria</taxon>
        <taxon>Bacillati</taxon>
        <taxon>Bacillota</taxon>
        <taxon>Clostridia</taxon>
        <taxon>Peptostreptococcales</taxon>
        <taxon>Natronincolaceae</taxon>
        <taxon>Anaerovirgula</taxon>
    </lineage>
</organism>